<dbReference type="Proteomes" id="UP001280581">
    <property type="component" value="Unassembled WGS sequence"/>
</dbReference>
<evidence type="ECO:0000313" key="1">
    <source>
        <dbReference type="EMBL" id="KAK3217396.1"/>
    </source>
</evidence>
<keyword evidence="2" id="KW-1185">Reference proteome</keyword>
<name>A0AAN6MA12_9PLEO</name>
<protein>
    <submittedName>
        <fullName evidence="1">Uncharacterized protein</fullName>
    </submittedName>
</protein>
<dbReference type="AlphaFoldDB" id="A0AAN6MA12"/>
<reference evidence="1 2" key="1">
    <citation type="submission" date="2021-02" db="EMBL/GenBank/DDBJ databases">
        <title>Genome assembly of Pseudopithomyces chartarum.</title>
        <authorList>
            <person name="Jauregui R."/>
            <person name="Singh J."/>
            <person name="Voisey C."/>
        </authorList>
    </citation>
    <scope>NUCLEOTIDE SEQUENCE [LARGE SCALE GENOMIC DNA]</scope>
    <source>
        <strain evidence="1 2">AGR01</strain>
    </source>
</reference>
<accession>A0AAN6MA12</accession>
<dbReference type="EMBL" id="WVTA01000001">
    <property type="protein sequence ID" value="KAK3217396.1"/>
    <property type="molecule type" value="Genomic_DNA"/>
</dbReference>
<evidence type="ECO:0000313" key="2">
    <source>
        <dbReference type="Proteomes" id="UP001280581"/>
    </source>
</evidence>
<comment type="caution">
    <text evidence="1">The sequence shown here is derived from an EMBL/GenBank/DDBJ whole genome shotgun (WGS) entry which is preliminary data.</text>
</comment>
<organism evidence="1 2">
    <name type="scientific">Pseudopithomyces chartarum</name>
    <dbReference type="NCBI Taxonomy" id="1892770"/>
    <lineage>
        <taxon>Eukaryota</taxon>
        <taxon>Fungi</taxon>
        <taxon>Dikarya</taxon>
        <taxon>Ascomycota</taxon>
        <taxon>Pezizomycotina</taxon>
        <taxon>Dothideomycetes</taxon>
        <taxon>Pleosporomycetidae</taxon>
        <taxon>Pleosporales</taxon>
        <taxon>Massarineae</taxon>
        <taxon>Didymosphaeriaceae</taxon>
        <taxon>Pseudopithomyces</taxon>
    </lineage>
</organism>
<gene>
    <name evidence="1" type="ORF">GRF29_1g2964727</name>
</gene>
<sequence length="209" mass="23962">MVPYHKLPLGQRWLLKLRQQQEGELLPVATAEDDTYRHWGFRVYRTSYEPSSNQTWEDIIKQMRESVGEAIATLLEAEDDDPDVLKLSELFHLDVQSDAATLDGLDFDQIRQVHQSAANLDGTLCTKGVFLVADRDVFEDNDNTPIKCVQGNYMATDYDSAERYFGWMKMTTQSVADLWFQLEFRSGGLDEFAPQTIDGMHLEIWEGAD</sequence>
<proteinExistence type="predicted"/>